<dbReference type="SMART" id="SM00926">
    <property type="entry name" value="Molybdop_Fe4S4"/>
    <property type="match status" value="1"/>
</dbReference>
<dbReference type="PANTHER" id="PTHR43105:SF10">
    <property type="entry name" value="NADH-QUINONE OXIDOREDUCTASE SUBUNIT G"/>
    <property type="match status" value="1"/>
</dbReference>
<comment type="caution">
    <text evidence="7">The sequence shown here is derived from an EMBL/GenBank/DDBJ whole genome shotgun (WGS) entry which is preliminary data.</text>
</comment>
<sequence>MAAKSKKTHQPEPETATPNESRDSIKDIWGARTPYKHGWPQRCITETLDKWVQSACVLCSNGCELDIGVKDGKVVGVRGRVSDRVNIGRLGPKGLNADGNTRLCTATAAACMWESFGCDGRPGSYSDIDYTDCLFMVGHNVAHTQTVLWARILDRLNGPNPPALIVVDPRKSETATRATVHLAAKSGTNLALLNGLQHLLFENDWIDEEFVSKHVVGIDALRKMVDKYTPDYVEKITGVPKAKLEEAAKIIGTTPSLLSTALQGVYQSNQATASACQINNINLLLGKIAVDPPGEAKADLDIWLDFSKRMDFKNKDGEPLIPYTHPEEVFEAWKRMSFDRPLDCSALSYEKLTGGSGMQWPCTAKCPQGKELLFEDGKIFTDAEYCESFGHDLETGAPYTKP</sequence>
<gene>
    <name evidence="7" type="ORF">ACJ73_04203</name>
</gene>
<dbReference type="Pfam" id="PF00384">
    <property type="entry name" value="Molybdopterin"/>
    <property type="match status" value="1"/>
</dbReference>
<evidence type="ECO:0000256" key="3">
    <source>
        <dbReference type="ARBA" id="ARBA00023004"/>
    </source>
</evidence>
<dbReference type="InterPro" id="IPR050123">
    <property type="entry name" value="Prok_molybdopt-oxidoreductase"/>
</dbReference>
<evidence type="ECO:0000313" key="7">
    <source>
        <dbReference type="EMBL" id="OJD24436.1"/>
    </source>
</evidence>
<reference evidence="7 8" key="1">
    <citation type="submission" date="2015-08" db="EMBL/GenBank/DDBJ databases">
        <title>Emmonsia species relationships and genome sequence.</title>
        <authorList>
            <person name="Cuomo C.A."/>
            <person name="Schwartz I.S."/>
            <person name="Kenyon C."/>
            <person name="De Hoog G.S."/>
            <person name="Govender N.P."/>
            <person name="Botha A."/>
            <person name="Moreno L."/>
            <person name="De Vries M."/>
            <person name="Munoz J.F."/>
            <person name="Stielow J.B."/>
        </authorList>
    </citation>
    <scope>NUCLEOTIDE SEQUENCE [LARGE SCALE GENOMIC DNA]</scope>
    <source>
        <strain evidence="7 8">EI222</strain>
    </source>
</reference>
<keyword evidence="3" id="KW-0408">Iron</keyword>
<keyword evidence="2" id="KW-0479">Metal-binding</keyword>
<dbReference type="GO" id="GO:0051539">
    <property type="term" value="F:4 iron, 4 sulfur cluster binding"/>
    <property type="evidence" value="ECO:0007669"/>
    <property type="project" value="UniProtKB-KW"/>
</dbReference>
<evidence type="ECO:0000256" key="1">
    <source>
        <dbReference type="ARBA" id="ARBA00022485"/>
    </source>
</evidence>
<dbReference type="SUPFAM" id="SSF53706">
    <property type="entry name" value="Formate dehydrogenase/DMSO reductase, domains 1-3"/>
    <property type="match status" value="2"/>
</dbReference>
<evidence type="ECO:0000256" key="2">
    <source>
        <dbReference type="ARBA" id="ARBA00022723"/>
    </source>
</evidence>
<protein>
    <recommendedName>
        <fullName evidence="6">4Fe-4S Mo/W bis-MGD-type domain-containing protein</fullName>
    </recommendedName>
</protein>
<dbReference type="GO" id="GO:0046872">
    <property type="term" value="F:metal ion binding"/>
    <property type="evidence" value="ECO:0007669"/>
    <property type="project" value="UniProtKB-KW"/>
</dbReference>
<proteinExistence type="predicted"/>
<evidence type="ECO:0000256" key="5">
    <source>
        <dbReference type="SAM" id="MobiDB-lite"/>
    </source>
</evidence>
<dbReference type="OrthoDB" id="4187999at2759"/>
<dbReference type="EMBL" id="LGTZ01000562">
    <property type="protein sequence ID" value="OJD24436.1"/>
    <property type="molecule type" value="Genomic_DNA"/>
</dbReference>
<evidence type="ECO:0000259" key="6">
    <source>
        <dbReference type="PROSITE" id="PS51669"/>
    </source>
</evidence>
<dbReference type="PROSITE" id="PS51669">
    <property type="entry name" value="4FE4S_MOW_BIS_MGD"/>
    <property type="match status" value="1"/>
</dbReference>
<dbReference type="VEuPathDB" id="FungiDB:ACJ73_04203"/>
<dbReference type="STRING" id="1658174.A0A1J9R8X1"/>
<dbReference type="InterPro" id="IPR006656">
    <property type="entry name" value="Mopterin_OxRdtase"/>
</dbReference>
<dbReference type="PANTHER" id="PTHR43105">
    <property type="entry name" value="RESPIRATORY NITRATE REDUCTASE"/>
    <property type="match status" value="1"/>
</dbReference>
<evidence type="ECO:0000256" key="4">
    <source>
        <dbReference type="ARBA" id="ARBA00023014"/>
    </source>
</evidence>
<keyword evidence="8" id="KW-1185">Reference proteome</keyword>
<feature type="domain" description="4Fe-4S Mo/W bis-MGD-type" evidence="6">
    <location>
        <begin position="49"/>
        <end position="105"/>
    </location>
</feature>
<dbReference type="Proteomes" id="UP000242791">
    <property type="component" value="Unassembled WGS sequence"/>
</dbReference>
<dbReference type="Gene3D" id="2.20.25.90">
    <property type="entry name" value="ADC-like domains"/>
    <property type="match status" value="1"/>
</dbReference>
<evidence type="ECO:0000313" key="8">
    <source>
        <dbReference type="Proteomes" id="UP000242791"/>
    </source>
</evidence>
<feature type="region of interest" description="Disordered" evidence="5">
    <location>
        <begin position="1"/>
        <end position="25"/>
    </location>
</feature>
<name>A0A1J9R8X1_9EURO</name>
<organism evidence="7 8">
    <name type="scientific">Blastomyces percursus</name>
    <dbReference type="NCBI Taxonomy" id="1658174"/>
    <lineage>
        <taxon>Eukaryota</taxon>
        <taxon>Fungi</taxon>
        <taxon>Dikarya</taxon>
        <taxon>Ascomycota</taxon>
        <taxon>Pezizomycotina</taxon>
        <taxon>Eurotiomycetes</taxon>
        <taxon>Eurotiomycetidae</taxon>
        <taxon>Onygenales</taxon>
        <taxon>Ajellomycetaceae</taxon>
        <taxon>Blastomyces</taxon>
    </lineage>
</organism>
<dbReference type="InterPro" id="IPR006963">
    <property type="entry name" value="Mopterin_OxRdtase_4Fe-4S_dom"/>
</dbReference>
<keyword evidence="1" id="KW-0004">4Fe-4S</keyword>
<dbReference type="Gene3D" id="3.40.228.10">
    <property type="entry name" value="Dimethylsulfoxide Reductase, domain 2"/>
    <property type="match status" value="1"/>
</dbReference>
<dbReference type="GO" id="GO:0016491">
    <property type="term" value="F:oxidoreductase activity"/>
    <property type="evidence" value="ECO:0007669"/>
    <property type="project" value="InterPro"/>
</dbReference>
<dbReference type="AlphaFoldDB" id="A0A1J9R8X1"/>
<accession>A0A1J9R8X1</accession>
<keyword evidence="4" id="KW-0411">Iron-sulfur</keyword>
<dbReference type="Gene3D" id="3.40.50.740">
    <property type="match status" value="1"/>
</dbReference>